<name>A0A8J3CRA8_9PROT</name>
<dbReference type="AlphaFoldDB" id="A0A8J3CRA8"/>
<gene>
    <name evidence="10" type="primary">motB1</name>
    <name evidence="10" type="ORF">GCM10009069_10680</name>
</gene>
<dbReference type="InterPro" id="IPR036737">
    <property type="entry name" value="OmpA-like_sf"/>
</dbReference>
<evidence type="ECO:0000256" key="5">
    <source>
        <dbReference type="ARBA" id="ARBA00022989"/>
    </source>
</evidence>
<evidence type="ECO:0000256" key="3">
    <source>
        <dbReference type="ARBA" id="ARBA00022475"/>
    </source>
</evidence>
<dbReference type="Gene3D" id="3.30.1330.60">
    <property type="entry name" value="OmpA-like domain"/>
    <property type="match status" value="1"/>
</dbReference>
<dbReference type="RefSeq" id="WP_189496179.1">
    <property type="nucleotide sequence ID" value="NZ_BMZH01000003.1"/>
</dbReference>
<evidence type="ECO:0000256" key="7">
    <source>
        <dbReference type="PROSITE-ProRule" id="PRU00473"/>
    </source>
</evidence>
<evidence type="ECO:0000256" key="8">
    <source>
        <dbReference type="SAM" id="Phobius"/>
    </source>
</evidence>
<dbReference type="PANTHER" id="PTHR30329">
    <property type="entry name" value="STATOR ELEMENT OF FLAGELLAR MOTOR COMPLEX"/>
    <property type="match status" value="1"/>
</dbReference>
<comment type="caution">
    <text evidence="10">The sequence shown here is derived from an EMBL/GenBank/DDBJ whole genome shotgun (WGS) entry which is preliminary data.</text>
</comment>
<keyword evidence="5 8" id="KW-1133">Transmembrane helix</keyword>
<dbReference type="EMBL" id="BMZH01000003">
    <property type="protein sequence ID" value="GHA89444.1"/>
    <property type="molecule type" value="Genomic_DNA"/>
</dbReference>
<keyword evidence="6 7" id="KW-0472">Membrane</keyword>
<comment type="similarity">
    <text evidence="2">Belongs to the MotB family.</text>
</comment>
<organism evidence="10 11">
    <name type="scientific">Algimonas arctica</name>
    <dbReference type="NCBI Taxonomy" id="1479486"/>
    <lineage>
        <taxon>Bacteria</taxon>
        <taxon>Pseudomonadati</taxon>
        <taxon>Pseudomonadota</taxon>
        <taxon>Alphaproteobacteria</taxon>
        <taxon>Maricaulales</taxon>
        <taxon>Robiginitomaculaceae</taxon>
        <taxon>Algimonas</taxon>
    </lineage>
</organism>
<dbReference type="Proteomes" id="UP000634004">
    <property type="component" value="Unassembled WGS sequence"/>
</dbReference>
<evidence type="ECO:0000256" key="2">
    <source>
        <dbReference type="ARBA" id="ARBA00008914"/>
    </source>
</evidence>
<keyword evidence="11" id="KW-1185">Reference proteome</keyword>
<keyword evidence="4 8" id="KW-0812">Transmembrane</keyword>
<protein>
    <submittedName>
        <fullName evidence="10">Chemotaxis MotB protein</fullName>
    </submittedName>
</protein>
<sequence>MSAGQTIIIKRPKIVKGGGHHGGAWKVAYADFVTAMMAFFLLMWLLNATSEEQRKGLADYFSPSIPIAAVSGGGAGALDGEEVTRAPALSTASPTEGINDNLAGMPDDAMVAAMQAALIGEETELSDHISVRMSPEGLVIELTDRDSRPLFASGRADPSPILMKLTAAVAQALEEVSNTIKIDGHTDSRRYGNGLQGYSNWELSSDRANAARRMITQAGLPETRITEVSGRAATMPFVDDPLDARNRRISITLLRSGG</sequence>
<keyword evidence="3" id="KW-1003">Cell membrane</keyword>
<proteinExistence type="inferred from homology"/>
<evidence type="ECO:0000259" key="9">
    <source>
        <dbReference type="PROSITE" id="PS51123"/>
    </source>
</evidence>
<dbReference type="CDD" id="cd07185">
    <property type="entry name" value="OmpA_C-like"/>
    <property type="match status" value="1"/>
</dbReference>
<dbReference type="GO" id="GO:0005886">
    <property type="term" value="C:plasma membrane"/>
    <property type="evidence" value="ECO:0007669"/>
    <property type="project" value="UniProtKB-SubCell"/>
</dbReference>
<dbReference type="PROSITE" id="PS51123">
    <property type="entry name" value="OMPA_2"/>
    <property type="match status" value="1"/>
</dbReference>
<feature type="transmembrane region" description="Helical" evidence="8">
    <location>
        <begin position="27"/>
        <end position="46"/>
    </location>
</feature>
<dbReference type="InterPro" id="IPR050330">
    <property type="entry name" value="Bact_OuterMem_StrucFunc"/>
</dbReference>
<comment type="subcellular location">
    <subcellularLocation>
        <location evidence="1">Cell membrane</location>
        <topology evidence="1">Single-pass membrane protein</topology>
    </subcellularLocation>
</comment>
<dbReference type="Pfam" id="PF00691">
    <property type="entry name" value="OmpA"/>
    <property type="match status" value="1"/>
</dbReference>
<evidence type="ECO:0000256" key="4">
    <source>
        <dbReference type="ARBA" id="ARBA00022692"/>
    </source>
</evidence>
<dbReference type="SUPFAM" id="SSF103088">
    <property type="entry name" value="OmpA-like"/>
    <property type="match status" value="1"/>
</dbReference>
<dbReference type="Pfam" id="PF13677">
    <property type="entry name" value="MotB_plug"/>
    <property type="match status" value="1"/>
</dbReference>
<evidence type="ECO:0000313" key="10">
    <source>
        <dbReference type="EMBL" id="GHA89444.1"/>
    </source>
</evidence>
<feature type="domain" description="OmpA-like" evidence="9">
    <location>
        <begin position="136"/>
        <end position="257"/>
    </location>
</feature>
<dbReference type="InterPro" id="IPR025713">
    <property type="entry name" value="MotB-like_N_dom"/>
</dbReference>
<accession>A0A8J3CRA8</accession>
<reference evidence="10" key="2">
    <citation type="submission" date="2020-09" db="EMBL/GenBank/DDBJ databases">
        <authorList>
            <person name="Sun Q."/>
            <person name="Kim S."/>
        </authorList>
    </citation>
    <scope>NUCLEOTIDE SEQUENCE</scope>
    <source>
        <strain evidence="10">KCTC 32513</strain>
    </source>
</reference>
<evidence type="ECO:0000256" key="6">
    <source>
        <dbReference type="ARBA" id="ARBA00023136"/>
    </source>
</evidence>
<dbReference type="InterPro" id="IPR006665">
    <property type="entry name" value="OmpA-like"/>
</dbReference>
<evidence type="ECO:0000313" key="11">
    <source>
        <dbReference type="Proteomes" id="UP000634004"/>
    </source>
</evidence>
<reference evidence="10" key="1">
    <citation type="journal article" date="2014" name="Int. J. Syst. Evol. Microbiol.">
        <title>Complete genome sequence of Corynebacterium casei LMG S-19264T (=DSM 44701T), isolated from a smear-ripened cheese.</title>
        <authorList>
            <consortium name="US DOE Joint Genome Institute (JGI-PGF)"/>
            <person name="Walter F."/>
            <person name="Albersmeier A."/>
            <person name="Kalinowski J."/>
            <person name="Ruckert C."/>
        </authorList>
    </citation>
    <scope>NUCLEOTIDE SEQUENCE</scope>
    <source>
        <strain evidence="10">KCTC 32513</strain>
    </source>
</reference>
<evidence type="ECO:0000256" key="1">
    <source>
        <dbReference type="ARBA" id="ARBA00004162"/>
    </source>
</evidence>
<dbReference type="PANTHER" id="PTHR30329:SF21">
    <property type="entry name" value="LIPOPROTEIN YIAD-RELATED"/>
    <property type="match status" value="1"/>
</dbReference>